<dbReference type="Proteomes" id="UP000499080">
    <property type="component" value="Unassembled WGS sequence"/>
</dbReference>
<sequence>MRNLKFLLKDKRNYLVEEALQFAKYTCEEMGIPVVRRRTVWRKKIMPGEKAADEPLTLEQELKRSMLDLDGLPSYFKVSGVLIWIELHNSEPSTMVRRTRRHLSRKPMLETSTPHQSMDIYRVPIFKCTTLLGIVSPLHDAPILKPIRYHQTSAAGLLMK</sequence>
<proteinExistence type="predicted"/>
<evidence type="ECO:0000313" key="2">
    <source>
        <dbReference type="Proteomes" id="UP000499080"/>
    </source>
</evidence>
<name>A0A4Y2A4S9_ARAVE</name>
<accession>A0A4Y2A4S9</accession>
<organism evidence="1 2">
    <name type="scientific">Araneus ventricosus</name>
    <name type="common">Orbweaver spider</name>
    <name type="synonym">Epeira ventricosa</name>
    <dbReference type="NCBI Taxonomy" id="182803"/>
    <lineage>
        <taxon>Eukaryota</taxon>
        <taxon>Metazoa</taxon>
        <taxon>Ecdysozoa</taxon>
        <taxon>Arthropoda</taxon>
        <taxon>Chelicerata</taxon>
        <taxon>Arachnida</taxon>
        <taxon>Araneae</taxon>
        <taxon>Araneomorphae</taxon>
        <taxon>Entelegynae</taxon>
        <taxon>Araneoidea</taxon>
        <taxon>Araneidae</taxon>
        <taxon>Araneus</taxon>
    </lineage>
</organism>
<protein>
    <submittedName>
        <fullName evidence="1">Uncharacterized protein</fullName>
    </submittedName>
</protein>
<comment type="caution">
    <text evidence="1">The sequence shown here is derived from an EMBL/GenBank/DDBJ whole genome shotgun (WGS) entry which is preliminary data.</text>
</comment>
<gene>
    <name evidence="1" type="ORF">AVEN_235470_1</name>
</gene>
<dbReference type="OrthoDB" id="10063284at2759"/>
<reference evidence="1 2" key="1">
    <citation type="journal article" date="2019" name="Sci. Rep.">
        <title>Orb-weaving spider Araneus ventricosus genome elucidates the spidroin gene catalogue.</title>
        <authorList>
            <person name="Kono N."/>
            <person name="Nakamura H."/>
            <person name="Ohtoshi R."/>
            <person name="Moran D.A.P."/>
            <person name="Shinohara A."/>
            <person name="Yoshida Y."/>
            <person name="Fujiwara M."/>
            <person name="Mori M."/>
            <person name="Tomita M."/>
            <person name="Arakawa K."/>
        </authorList>
    </citation>
    <scope>NUCLEOTIDE SEQUENCE [LARGE SCALE GENOMIC DNA]</scope>
</reference>
<keyword evidence="2" id="KW-1185">Reference proteome</keyword>
<dbReference type="AlphaFoldDB" id="A0A4Y2A4S9"/>
<evidence type="ECO:0000313" key="1">
    <source>
        <dbReference type="EMBL" id="GBL74547.1"/>
    </source>
</evidence>
<dbReference type="EMBL" id="BGPR01000005">
    <property type="protein sequence ID" value="GBL74547.1"/>
    <property type="molecule type" value="Genomic_DNA"/>
</dbReference>